<dbReference type="Pfam" id="PF00583">
    <property type="entry name" value="Acetyltransf_1"/>
    <property type="match status" value="1"/>
</dbReference>
<dbReference type="Gene3D" id="3.40.630.30">
    <property type="match status" value="1"/>
</dbReference>
<dbReference type="Pfam" id="PF13607">
    <property type="entry name" value="Succ_CoA_lig"/>
    <property type="match status" value="1"/>
</dbReference>
<protein>
    <submittedName>
        <fullName evidence="5">GNAT family N-acetyltransferase</fullName>
    </submittedName>
</protein>
<dbReference type="InterPro" id="IPR013815">
    <property type="entry name" value="ATP_grasp_subdomain_1"/>
</dbReference>
<evidence type="ECO:0000256" key="1">
    <source>
        <dbReference type="ARBA" id="ARBA00022598"/>
    </source>
</evidence>
<dbReference type="Gene3D" id="3.40.50.261">
    <property type="entry name" value="Succinyl-CoA synthetase domains"/>
    <property type="match status" value="2"/>
</dbReference>
<dbReference type="SUPFAM" id="SSF55729">
    <property type="entry name" value="Acyl-CoA N-acyltransferases (Nat)"/>
    <property type="match status" value="1"/>
</dbReference>
<sequence length="898" mass="99316">MTIRNLEYLFKPRSIAIVGRGKRAGGFDATVEFNLIEGGFKGPVMPVNPDQQAVSGVLAYKNIDSLPLVPELAILTTPVEEAPELIGQLGARGTKAVLLLSREVLQDHRGAKAALLGPEISRRYTDEGESLKQRILAAAKPYLLRVMGPDHLGYAVPSADLNASLSASRPLLGHIALLCQSAAVMRSLLDWATSHEIGFSHVISVGMRWDVDFGDLLDYLLRDSHTRAILMYMENTRNRRKFVSAARAAARVKPVIVLKPRDFRAGSVEDAVYDAVFQRAGILRVDNIEQLFAAAETLATAKPVFSNRLMILSNSYSLALLTSDALHRYGGQLTRISEETRAQVARACRPDYPIENPVDLGDMAGAEEYGKALDLLLKEPGTDGILVLHAPSSMDRSMESARTLVERAGGRRLIMTCWIGESSVQSAREMFKSAHIPTYQAPGEAVEAFMRLAQHRRNQELLMETPPSIPEEFTPDTETARRVIQIALIAGRRRLNAYETSQILSAYEIPVAPLHFASTPEAASEMALELKVPVALKILSPDIASKSEVGGVAFGLSNPLQVLVAASDMLARVRELAPEAVIDGFAVQAMQSRHGAYELMVGVRTGRRFGPVIIFGHGGTEAEVIDDMAYALPPLNMQLARDLMSRTRLYRQLRDNRGRPVDLDEIALTLIKVSQMVVDLAEVVEMDINPLWINNSGLLALDANVSIETVDPTTVSQRLAILPYPKELEKLFVLPDGRRFLMRPILPEDEPQIIDLVRRMPAEDVRMRFFQPIRELSHDMAARLTQLDYNREMAIAMTSPDGVPGKTTIWGVVRCNADPNMEKAEYSILVDRAMTGIGLGPMLMRYIIEYARKLGIKELYGEVLRENEAMLRLNRALNFKIQATFDDPGVLHVSLPLN</sequence>
<dbReference type="Gene3D" id="3.40.50.720">
    <property type="entry name" value="NAD(P)-binding Rossmann-like Domain"/>
    <property type="match status" value="1"/>
</dbReference>
<dbReference type="PANTHER" id="PTHR43334:SF1">
    <property type="entry name" value="3-HYDROXYPROPIONATE--COA LIGASE [ADP-FORMING]"/>
    <property type="match status" value="1"/>
</dbReference>
<proteinExistence type="predicted"/>
<evidence type="ECO:0000313" key="6">
    <source>
        <dbReference type="Proteomes" id="UP000760480"/>
    </source>
</evidence>
<evidence type="ECO:0000256" key="3">
    <source>
        <dbReference type="ARBA" id="ARBA00022840"/>
    </source>
</evidence>
<dbReference type="PANTHER" id="PTHR43334">
    <property type="entry name" value="ACETATE--COA LIGASE [ADP-FORMING]"/>
    <property type="match status" value="1"/>
</dbReference>
<dbReference type="Gene3D" id="3.30.470.20">
    <property type="entry name" value="ATP-grasp fold, B domain"/>
    <property type="match status" value="1"/>
</dbReference>
<accession>A0ABX1TK52</accession>
<dbReference type="Gene3D" id="3.30.1490.20">
    <property type="entry name" value="ATP-grasp fold, A domain"/>
    <property type="match status" value="1"/>
</dbReference>
<evidence type="ECO:0000313" key="5">
    <source>
        <dbReference type="EMBL" id="NMQ19082.1"/>
    </source>
</evidence>
<evidence type="ECO:0000256" key="2">
    <source>
        <dbReference type="ARBA" id="ARBA00022741"/>
    </source>
</evidence>
<evidence type="ECO:0000259" key="4">
    <source>
        <dbReference type="PROSITE" id="PS51186"/>
    </source>
</evidence>
<keyword evidence="3" id="KW-0067">ATP-binding</keyword>
<dbReference type="InterPro" id="IPR032875">
    <property type="entry name" value="Succ_CoA_lig_flav_dom"/>
</dbReference>
<dbReference type="Pfam" id="PF13549">
    <property type="entry name" value="ATP-grasp_5"/>
    <property type="match status" value="1"/>
</dbReference>
<dbReference type="InterPro" id="IPR051538">
    <property type="entry name" value="Acyl-CoA_Synth/Transferase"/>
</dbReference>
<dbReference type="InterPro" id="IPR016102">
    <property type="entry name" value="Succinyl-CoA_synth-like"/>
</dbReference>
<reference evidence="5 6" key="1">
    <citation type="submission" date="2019-03" db="EMBL/GenBank/DDBJ databases">
        <title>Metabolic reconstructions from genomes of highly enriched 'Candidatus Accumulibacter' and 'Candidatus Competibacter' bioreactor populations.</title>
        <authorList>
            <person name="Annavajhala M.K."/>
            <person name="Welles L."/>
            <person name="Abbas B."/>
            <person name="Sorokin D."/>
            <person name="Park H."/>
            <person name="Van Loosdrecht M."/>
            <person name="Chandran K."/>
        </authorList>
    </citation>
    <scope>NUCLEOTIDE SEQUENCE [LARGE SCALE GENOMIC DNA]</scope>
    <source>
        <strain evidence="5 6">SBR_G</strain>
    </source>
</reference>
<dbReference type="Pfam" id="PF13380">
    <property type="entry name" value="CoA_binding_2"/>
    <property type="match status" value="1"/>
</dbReference>
<feature type="domain" description="N-acetyltransferase" evidence="4">
    <location>
        <begin position="740"/>
        <end position="898"/>
    </location>
</feature>
<dbReference type="RefSeq" id="WP_169248332.1">
    <property type="nucleotide sequence ID" value="NZ_SPMZ01000019.1"/>
</dbReference>
<dbReference type="SMART" id="SM00881">
    <property type="entry name" value="CoA_binding"/>
    <property type="match status" value="1"/>
</dbReference>
<keyword evidence="1" id="KW-0436">Ligase</keyword>
<keyword evidence="6" id="KW-1185">Reference proteome</keyword>
<dbReference type="SUPFAM" id="SSF56059">
    <property type="entry name" value="Glutathione synthetase ATP-binding domain-like"/>
    <property type="match status" value="1"/>
</dbReference>
<organism evidence="5 6">
    <name type="scientific">Candidatus Competibacter phosphatis</name>
    <dbReference type="NCBI Taxonomy" id="221280"/>
    <lineage>
        <taxon>Bacteria</taxon>
        <taxon>Pseudomonadati</taxon>
        <taxon>Pseudomonadota</taxon>
        <taxon>Gammaproteobacteria</taxon>
        <taxon>Candidatus Competibacteraceae</taxon>
        <taxon>Candidatus Competibacter</taxon>
    </lineage>
</organism>
<gene>
    <name evidence="5" type="ORF">E4P82_07625</name>
</gene>
<name>A0ABX1TK52_9GAMM</name>
<dbReference type="InterPro" id="IPR003781">
    <property type="entry name" value="CoA-bd"/>
</dbReference>
<dbReference type="InterPro" id="IPR036291">
    <property type="entry name" value="NAD(P)-bd_dom_sf"/>
</dbReference>
<dbReference type="InterPro" id="IPR000182">
    <property type="entry name" value="GNAT_dom"/>
</dbReference>
<comment type="caution">
    <text evidence="5">The sequence shown here is derived from an EMBL/GenBank/DDBJ whole genome shotgun (WGS) entry which is preliminary data.</text>
</comment>
<dbReference type="InterPro" id="IPR016181">
    <property type="entry name" value="Acyl_CoA_acyltransferase"/>
</dbReference>
<keyword evidence="2" id="KW-0547">Nucleotide-binding</keyword>
<dbReference type="Proteomes" id="UP000760480">
    <property type="component" value="Unassembled WGS sequence"/>
</dbReference>
<dbReference type="PROSITE" id="PS51186">
    <property type="entry name" value="GNAT"/>
    <property type="match status" value="1"/>
</dbReference>
<dbReference type="EMBL" id="SPMZ01000019">
    <property type="protein sequence ID" value="NMQ19082.1"/>
    <property type="molecule type" value="Genomic_DNA"/>
</dbReference>
<dbReference type="SUPFAM" id="SSF51735">
    <property type="entry name" value="NAD(P)-binding Rossmann-fold domains"/>
    <property type="match status" value="1"/>
</dbReference>
<dbReference type="SUPFAM" id="SSF52210">
    <property type="entry name" value="Succinyl-CoA synthetase domains"/>
    <property type="match status" value="2"/>
</dbReference>